<accession>A0AAD8RPK5</accession>
<evidence type="ECO:0000256" key="1">
    <source>
        <dbReference type="ARBA" id="ARBA00023015"/>
    </source>
</evidence>
<dbReference type="Pfam" id="PF03514">
    <property type="entry name" value="GRAS"/>
    <property type="match status" value="1"/>
</dbReference>
<gene>
    <name evidence="4" type="ORF">QYE76_002960</name>
</gene>
<comment type="caution">
    <text evidence="4">The sequence shown here is derived from an EMBL/GenBank/DDBJ whole genome shotgun (WGS) entry which is preliminary data.</text>
</comment>
<protein>
    <submittedName>
        <fullName evidence="4">Uncharacterized protein</fullName>
    </submittedName>
</protein>
<feature type="short sequence motif" description="VHIID" evidence="3">
    <location>
        <begin position="203"/>
        <end position="207"/>
    </location>
</feature>
<evidence type="ECO:0000256" key="2">
    <source>
        <dbReference type="ARBA" id="ARBA00023163"/>
    </source>
</evidence>
<comment type="caution">
    <text evidence="3">Lacks conserved residue(s) required for the propagation of feature annotation.</text>
</comment>
<dbReference type="AlphaFoldDB" id="A0AAD8RPK5"/>
<evidence type="ECO:0000313" key="4">
    <source>
        <dbReference type="EMBL" id="KAK1628645.1"/>
    </source>
</evidence>
<sequence length="466" mass="50808">MEALSYPPCSPLMSFPTQHEENMCLLWPPQLVSPHENVTMYDINPFLDYRGQDREFLAMKEVVQDADVFLQDDYSGAKIMDDGKRVVEAQEELLVMEESSLGDLFLTVALAVEAGDLIRASAIMAKVDGILHERSSFDRLSCYFASGLRSRMVGACTTECHRAAPANRLAAYQMVQEVSPFVKFAHFTANQAILEATMDDPDVHVVDFNVGDGVQWSSLMSDLAREVGKTFSLTALTTAGTRHAAAPARWLSEFAESVGLPFRYDEGADLHELCTKINRSRRRGSSSVIVSCDVATMSRTSTDASQMLRLLLGTVELLQPKLVILTEDELFRVGREPSRHVGAIFGEALQHFAAVHESLASSFRGGGYEAGMRLVEQEILGPRIEGAVAAGLPNGSMAGGADGDDVAFAFSGLGLRARRVSGFNVAQAKMLAGLFSRGFGVVHDKSRLALCWNDRPLTSVSLWSAV</sequence>
<dbReference type="InterPro" id="IPR005202">
    <property type="entry name" value="TF_GRAS"/>
</dbReference>
<dbReference type="Proteomes" id="UP001231189">
    <property type="component" value="Unassembled WGS sequence"/>
</dbReference>
<keyword evidence="2" id="KW-0804">Transcription</keyword>
<dbReference type="EMBL" id="JAUUTY010000005">
    <property type="protein sequence ID" value="KAK1628645.1"/>
    <property type="molecule type" value="Genomic_DNA"/>
</dbReference>
<dbReference type="PANTHER" id="PTHR31636">
    <property type="entry name" value="OSJNBA0084A10.13 PROTEIN-RELATED"/>
    <property type="match status" value="1"/>
</dbReference>
<reference evidence="4" key="1">
    <citation type="submission" date="2023-07" db="EMBL/GenBank/DDBJ databases">
        <title>A chromosome-level genome assembly of Lolium multiflorum.</title>
        <authorList>
            <person name="Chen Y."/>
            <person name="Copetti D."/>
            <person name="Kolliker R."/>
            <person name="Studer B."/>
        </authorList>
    </citation>
    <scope>NUCLEOTIDE SEQUENCE</scope>
    <source>
        <strain evidence="4">02402/16</strain>
        <tissue evidence="4">Leaf</tissue>
    </source>
</reference>
<keyword evidence="1" id="KW-0805">Transcription regulation</keyword>
<comment type="similarity">
    <text evidence="3">Belongs to the GRAS family.</text>
</comment>
<keyword evidence="5" id="KW-1185">Reference proteome</keyword>
<feature type="region of interest" description="SAW" evidence="3">
    <location>
        <begin position="389"/>
        <end position="464"/>
    </location>
</feature>
<evidence type="ECO:0000313" key="5">
    <source>
        <dbReference type="Proteomes" id="UP001231189"/>
    </source>
</evidence>
<evidence type="ECO:0000256" key="3">
    <source>
        <dbReference type="PROSITE-ProRule" id="PRU01191"/>
    </source>
</evidence>
<name>A0AAD8RPK5_LOLMU</name>
<dbReference type="PROSITE" id="PS50985">
    <property type="entry name" value="GRAS"/>
    <property type="match status" value="1"/>
</dbReference>
<proteinExistence type="inferred from homology"/>
<organism evidence="4 5">
    <name type="scientific">Lolium multiflorum</name>
    <name type="common">Italian ryegrass</name>
    <name type="synonym">Lolium perenne subsp. multiflorum</name>
    <dbReference type="NCBI Taxonomy" id="4521"/>
    <lineage>
        <taxon>Eukaryota</taxon>
        <taxon>Viridiplantae</taxon>
        <taxon>Streptophyta</taxon>
        <taxon>Embryophyta</taxon>
        <taxon>Tracheophyta</taxon>
        <taxon>Spermatophyta</taxon>
        <taxon>Magnoliopsida</taxon>
        <taxon>Liliopsida</taxon>
        <taxon>Poales</taxon>
        <taxon>Poaceae</taxon>
        <taxon>BOP clade</taxon>
        <taxon>Pooideae</taxon>
        <taxon>Poodae</taxon>
        <taxon>Poeae</taxon>
        <taxon>Poeae Chloroplast Group 2 (Poeae type)</taxon>
        <taxon>Loliodinae</taxon>
        <taxon>Loliinae</taxon>
        <taxon>Lolium</taxon>
    </lineage>
</organism>